<evidence type="ECO:0000256" key="1">
    <source>
        <dbReference type="ARBA" id="ARBA00023002"/>
    </source>
</evidence>
<gene>
    <name evidence="2" type="ORF">ARMSODRAFT_892304</name>
</gene>
<reference evidence="3" key="1">
    <citation type="journal article" date="2017" name="Nat. Ecol. Evol.">
        <title>Genome expansion and lineage-specific genetic innovations in the forest pathogenic fungi Armillaria.</title>
        <authorList>
            <person name="Sipos G."/>
            <person name="Prasanna A.N."/>
            <person name="Walter M.C."/>
            <person name="O'Connor E."/>
            <person name="Balint B."/>
            <person name="Krizsan K."/>
            <person name="Kiss B."/>
            <person name="Hess J."/>
            <person name="Varga T."/>
            <person name="Slot J."/>
            <person name="Riley R."/>
            <person name="Boka B."/>
            <person name="Rigling D."/>
            <person name="Barry K."/>
            <person name="Lee J."/>
            <person name="Mihaltcheva S."/>
            <person name="LaButti K."/>
            <person name="Lipzen A."/>
            <person name="Waldron R."/>
            <person name="Moloney N.M."/>
            <person name="Sperisen C."/>
            <person name="Kredics L."/>
            <person name="Vagvoelgyi C."/>
            <person name="Patrignani A."/>
            <person name="Fitzpatrick D."/>
            <person name="Nagy I."/>
            <person name="Doyle S."/>
            <person name="Anderson J.B."/>
            <person name="Grigoriev I.V."/>
            <person name="Gueldener U."/>
            <person name="Muensterkoetter M."/>
            <person name="Nagy L.G."/>
        </authorList>
    </citation>
    <scope>NUCLEOTIDE SEQUENCE [LARGE SCALE GENOMIC DNA]</scope>
    <source>
        <strain evidence="3">28-4</strain>
    </source>
</reference>
<organism evidence="2 3">
    <name type="scientific">Armillaria solidipes</name>
    <dbReference type="NCBI Taxonomy" id="1076256"/>
    <lineage>
        <taxon>Eukaryota</taxon>
        <taxon>Fungi</taxon>
        <taxon>Dikarya</taxon>
        <taxon>Basidiomycota</taxon>
        <taxon>Agaricomycotina</taxon>
        <taxon>Agaricomycetes</taxon>
        <taxon>Agaricomycetidae</taxon>
        <taxon>Agaricales</taxon>
        <taxon>Marasmiineae</taxon>
        <taxon>Physalacriaceae</taxon>
        <taxon>Armillaria</taxon>
    </lineage>
</organism>
<dbReference type="PANTHER" id="PTHR43157">
    <property type="entry name" value="PHOSPHATIDYLINOSITOL-GLYCAN BIOSYNTHESIS CLASS F PROTEIN-RELATED"/>
    <property type="match status" value="1"/>
</dbReference>
<protein>
    <submittedName>
        <fullName evidence="2">NAD(P)-binding protein</fullName>
    </submittedName>
</protein>
<keyword evidence="1" id="KW-0560">Oxidoreductase</keyword>
<feature type="non-terminal residue" evidence="2">
    <location>
        <position position="1"/>
    </location>
</feature>
<dbReference type="GO" id="GO:0016491">
    <property type="term" value="F:oxidoreductase activity"/>
    <property type="evidence" value="ECO:0007669"/>
    <property type="project" value="UniProtKB-KW"/>
</dbReference>
<dbReference type="EMBL" id="KZ293447">
    <property type="protein sequence ID" value="PBK65074.1"/>
    <property type="molecule type" value="Genomic_DNA"/>
</dbReference>
<name>A0A2H3B883_9AGAR</name>
<dbReference type="AlphaFoldDB" id="A0A2H3B883"/>
<dbReference type="Proteomes" id="UP000218334">
    <property type="component" value="Unassembled WGS sequence"/>
</dbReference>
<dbReference type="Gene3D" id="3.40.50.720">
    <property type="entry name" value="NAD(P)-binding Rossmann-like Domain"/>
    <property type="match status" value="1"/>
</dbReference>
<evidence type="ECO:0000313" key="2">
    <source>
        <dbReference type="EMBL" id="PBK65074.1"/>
    </source>
</evidence>
<proteinExistence type="predicted"/>
<evidence type="ECO:0000313" key="3">
    <source>
        <dbReference type="Proteomes" id="UP000218334"/>
    </source>
</evidence>
<dbReference type="SUPFAM" id="SSF51735">
    <property type="entry name" value="NAD(P)-binding Rossmann-fold domains"/>
    <property type="match status" value="1"/>
</dbReference>
<keyword evidence="3" id="KW-1185">Reference proteome</keyword>
<sequence length="264" mass="29836">PAVTVDLTGKTVVVVRANIGLWFEASKHIAGMDPERLILACRNEEKGKEAITGLANFGSVMAFTDKCARELDRLEILIGNAGMSPFGRYGVVEDWETFLHTNNFGPGLLAIHLFLKMIEAARMIHLRIVVAASDVHYWTTFEDELVELPNIHAKLLSKEYCTPEIMKRRYFDSKLLNMLFAWAFQQRLPPPTIAVNSVNPGFCISNLPSSLHEVYQEADAKQEDELMEMGSRQRVFSAVGGRTTRTSFEERAYRSRRSLRNAIL</sequence>
<dbReference type="STRING" id="1076256.A0A2H3B883"/>
<dbReference type="PANTHER" id="PTHR43157:SF31">
    <property type="entry name" value="PHOSPHATIDYLINOSITOL-GLYCAN BIOSYNTHESIS CLASS F PROTEIN"/>
    <property type="match status" value="1"/>
</dbReference>
<accession>A0A2H3B883</accession>
<dbReference type="InterPro" id="IPR036291">
    <property type="entry name" value="NAD(P)-bd_dom_sf"/>
</dbReference>